<organism evidence="8 9">
    <name type="scientific">Quercus suber</name>
    <name type="common">Cork oak</name>
    <dbReference type="NCBI Taxonomy" id="58331"/>
    <lineage>
        <taxon>Eukaryota</taxon>
        <taxon>Viridiplantae</taxon>
        <taxon>Streptophyta</taxon>
        <taxon>Embryophyta</taxon>
        <taxon>Tracheophyta</taxon>
        <taxon>Spermatophyta</taxon>
        <taxon>Magnoliopsida</taxon>
        <taxon>eudicotyledons</taxon>
        <taxon>Gunneridae</taxon>
        <taxon>Pentapetalae</taxon>
        <taxon>rosids</taxon>
        <taxon>fabids</taxon>
        <taxon>Fagales</taxon>
        <taxon>Fagaceae</taxon>
        <taxon>Quercus</taxon>
    </lineage>
</organism>
<keyword evidence="4" id="KW-0804">Transcription</keyword>
<dbReference type="GO" id="GO:0005634">
    <property type="term" value="C:nucleus"/>
    <property type="evidence" value="ECO:0007669"/>
    <property type="project" value="UniProtKB-SubCell"/>
</dbReference>
<evidence type="ECO:0000259" key="7">
    <source>
        <dbReference type="PROSITE" id="PS51369"/>
    </source>
</evidence>
<gene>
    <name evidence="8" type="primary">TCP5</name>
    <name evidence="8" type="ORF">CFP56_026771</name>
</gene>
<sequence length="437" mass="48687">MHFIKNKKEKEEAEAEEEGALQYILNCSSEAEDGRFIWDWRLACILQSHAIWNALINQSLHLNDEKSKMISNSREKDIQAKQEGEANAEKLSKAASSSRQWSGFRNPRIVRVSRSFGGKDRHSKVCTVRGLRDRRIRLSVPTAVQLYDLQDRLGLGQPSKVIDWLLDATKLDIDKLPPLPIPQGFTQFHPQLFSHEPNASQPSFIPSFDANPTFINDGADQNAMEKSKYWDIDAAFRLKSKEVETGSAANKGKWIKTNEEVIQEGIGGYSGQISAQKFFPMATDSSSNSLPGLLNNAMAYNSHHHSEPSSLSLSQFGSHGLFPSQMNPHTSNAIQLPPSLPLLPASQFFFCPSTTTPALFTPYSSYITTPIESDPRQFNHIQFLSSSSQHVLPHPLMPPSLHSMSLPLKSFPTNENSKLPQSQEDNGSRVDNDNAGS</sequence>
<dbReference type="AlphaFoldDB" id="A0AAW0JZK9"/>
<proteinExistence type="predicted"/>
<protein>
    <submittedName>
        <fullName evidence="8">Transcription factor tcp5</fullName>
    </submittedName>
</protein>
<evidence type="ECO:0000256" key="1">
    <source>
        <dbReference type="ARBA" id="ARBA00004123"/>
    </source>
</evidence>
<keyword evidence="3" id="KW-0238">DNA-binding</keyword>
<evidence type="ECO:0000313" key="8">
    <source>
        <dbReference type="EMBL" id="KAK7832017.1"/>
    </source>
</evidence>
<evidence type="ECO:0000256" key="4">
    <source>
        <dbReference type="ARBA" id="ARBA00023163"/>
    </source>
</evidence>
<accession>A0AAW0JZK9</accession>
<evidence type="ECO:0000313" key="9">
    <source>
        <dbReference type="Proteomes" id="UP000237347"/>
    </source>
</evidence>
<evidence type="ECO:0000256" key="6">
    <source>
        <dbReference type="SAM" id="MobiDB-lite"/>
    </source>
</evidence>
<dbReference type="Pfam" id="PF03634">
    <property type="entry name" value="TCP"/>
    <property type="match status" value="1"/>
</dbReference>
<feature type="compositionally biased region" description="Basic and acidic residues" evidence="6">
    <location>
        <begin position="71"/>
        <end position="92"/>
    </location>
</feature>
<dbReference type="PANTHER" id="PTHR31072:SF268">
    <property type="entry name" value="TCP DOMAIN-CONTAINING PROTEIN"/>
    <property type="match status" value="1"/>
</dbReference>
<comment type="caution">
    <text evidence="8">The sequence shown here is derived from an EMBL/GenBank/DDBJ whole genome shotgun (WGS) entry which is preliminary data.</text>
</comment>
<evidence type="ECO:0000256" key="2">
    <source>
        <dbReference type="ARBA" id="ARBA00023015"/>
    </source>
</evidence>
<dbReference type="InterPro" id="IPR017887">
    <property type="entry name" value="TF_TCP_subgr"/>
</dbReference>
<feature type="domain" description="TCP" evidence="7">
    <location>
        <begin position="118"/>
        <end position="176"/>
    </location>
</feature>
<feature type="region of interest" description="Disordered" evidence="6">
    <location>
        <begin position="71"/>
        <end position="94"/>
    </location>
</feature>
<reference evidence="8 9" key="1">
    <citation type="journal article" date="2018" name="Sci. Data">
        <title>The draft genome sequence of cork oak.</title>
        <authorList>
            <person name="Ramos A.M."/>
            <person name="Usie A."/>
            <person name="Barbosa P."/>
            <person name="Barros P.M."/>
            <person name="Capote T."/>
            <person name="Chaves I."/>
            <person name="Simoes F."/>
            <person name="Abreu I."/>
            <person name="Carrasquinho I."/>
            <person name="Faro C."/>
            <person name="Guimaraes J.B."/>
            <person name="Mendonca D."/>
            <person name="Nobrega F."/>
            <person name="Rodrigues L."/>
            <person name="Saibo N.J.M."/>
            <person name="Varela M.C."/>
            <person name="Egas C."/>
            <person name="Matos J."/>
            <person name="Miguel C.M."/>
            <person name="Oliveira M.M."/>
            <person name="Ricardo C.P."/>
            <person name="Goncalves S."/>
        </authorList>
    </citation>
    <scope>NUCLEOTIDE SEQUENCE [LARGE SCALE GENOMIC DNA]</scope>
    <source>
        <strain evidence="9">cv. HL8</strain>
    </source>
</reference>
<keyword evidence="5" id="KW-0539">Nucleus</keyword>
<dbReference type="InterPro" id="IPR005333">
    <property type="entry name" value="Transcription_factor_TCP"/>
</dbReference>
<evidence type="ECO:0000256" key="5">
    <source>
        <dbReference type="ARBA" id="ARBA00023242"/>
    </source>
</evidence>
<comment type="subcellular location">
    <subcellularLocation>
        <location evidence="1">Nucleus</location>
    </subcellularLocation>
</comment>
<dbReference type="PANTHER" id="PTHR31072">
    <property type="entry name" value="TRANSCRIPTION FACTOR TCP4-RELATED"/>
    <property type="match status" value="1"/>
</dbReference>
<dbReference type="PROSITE" id="PS51369">
    <property type="entry name" value="TCP"/>
    <property type="match status" value="1"/>
</dbReference>
<dbReference type="EMBL" id="PKMF04000431">
    <property type="protein sequence ID" value="KAK7832017.1"/>
    <property type="molecule type" value="Genomic_DNA"/>
</dbReference>
<dbReference type="GO" id="GO:0003700">
    <property type="term" value="F:DNA-binding transcription factor activity"/>
    <property type="evidence" value="ECO:0007669"/>
    <property type="project" value="InterPro"/>
</dbReference>
<dbReference type="GO" id="GO:0043565">
    <property type="term" value="F:sequence-specific DNA binding"/>
    <property type="evidence" value="ECO:0007669"/>
    <property type="project" value="TreeGrafter"/>
</dbReference>
<feature type="region of interest" description="Disordered" evidence="6">
    <location>
        <begin position="403"/>
        <end position="437"/>
    </location>
</feature>
<feature type="compositionally biased region" description="Polar residues" evidence="6">
    <location>
        <begin position="411"/>
        <end position="425"/>
    </location>
</feature>
<keyword evidence="2" id="KW-0805">Transcription regulation</keyword>
<keyword evidence="9" id="KW-1185">Reference proteome</keyword>
<feature type="compositionally biased region" description="Basic and acidic residues" evidence="6">
    <location>
        <begin position="426"/>
        <end position="437"/>
    </location>
</feature>
<dbReference type="Proteomes" id="UP000237347">
    <property type="component" value="Unassembled WGS sequence"/>
</dbReference>
<name>A0AAW0JZK9_QUESU</name>
<evidence type="ECO:0000256" key="3">
    <source>
        <dbReference type="ARBA" id="ARBA00023125"/>
    </source>
</evidence>